<evidence type="ECO:0000256" key="2">
    <source>
        <dbReference type="ARBA" id="ARBA00022763"/>
    </source>
</evidence>
<dbReference type="GO" id="GO:0006281">
    <property type="term" value="P:DNA repair"/>
    <property type="evidence" value="ECO:0007669"/>
    <property type="project" value="InterPro"/>
</dbReference>
<protein>
    <submittedName>
        <fullName evidence="6">SAE2-domain-containing protein</fullName>
    </submittedName>
</protein>
<feature type="region of interest" description="Disordered" evidence="4">
    <location>
        <begin position="443"/>
        <end position="476"/>
    </location>
</feature>
<gene>
    <name evidence="6" type="ORF">BO70DRAFT_383353</name>
</gene>
<feature type="region of interest" description="Disordered" evidence="4">
    <location>
        <begin position="692"/>
        <end position="712"/>
    </location>
</feature>
<name>A0A317UUR6_9EURO</name>
<feature type="compositionally biased region" description="Polar residues" evidence="4">
    <location>
        <begin position="456"/>
        <end position="476"/>
    </location>
</feature>
<dbReference type="EMBL" id="MSFL01000052">
    <property type="protein sequence ID" value="PWY65345.1"/>
    <property type="molecule type" value="Genomic_DNA"/>
</dbReference>
<evidence type="ECO:0000256" key="3">
    <source>
        <dbReference type="ARBA" id="ARBA00023242"/>
    </source>
</evidence>
<feature type="compositionally biased region" description="Basic residues" evidence="4">
    <location>
        <begin position="387"/>
        <end position="396"/>
    </location>
</feature>
<feature type="region of interest" description="Disordered" evidence="4">
    <location>
        <begin position="353"/>
        <end position="423"/>
    </location>
</feature>
<dbReference type="GeneID" id="37067818"/>
<comment type="caution">
    <text evidence="6">The sequence shown here is derived from an EMBL/GenBank/DDBJ whole genome shotgun (WGS) entry which is preliminary data.</text>
</comment>
<dbReference type="RefSeq" id="XP_025394514.1">
    <property type="nucleotide sequence ID" value="XM_025545581.1"/>
</dbReference>
<reference evidence="6 7" key="1">
    <citation type="submission" date="2016-12" db="EMBL/GenBank/DDBJ databases">
        <title>The genomes of Aspergillus section Nigri reveals drivers in fungal speciation.</title>
        <authorList>
            <consortium name="DOE Joint Genome Institute"/>
            <person name="Vesth T.C."/>
            <person name="Nybo J."/>
            <person name="Theobald S."/>
            <person name="Brandl J."/>
            <person name="Frisvad J.C."/>
            <person name="Nielsen K.F."/>
            <person name="Lyhne E.K."/>
            <person name="Kogle M.E."/>
            <person name="Kuo A."/>
            <person name="Riley R."/>
            <person name="Clum A."/>
            <person name="Nolan M."/>
            <person name="Lipzen A."/>
            <person name="Salamov A."/>
            <person name="Henrissat B."/>
            <person name="Wiebenga A."/>
            <person name="De Vries R.P."/>
            <person name="Grigoriev I.V."/>
            <person name="Mortensen U.H."/>
            <person name="Andersen M.R."/>
            <person name="Baker S.E."/>
        </authorList>
    </citation>
    <scope>NUCLEOTIDE SEQUENCE [LARGE SCALE GENOMIC DNA]</scope>
    <source>
        <strain evidence="6 7">CBS 117.55</strain>
    </source>
</reference>
<evidence type="ECO:0000259" key="5">
    <source>
        <dbReference type="Pfam" id="PF08573"/>
    </source>
</evidence>
<dbReference type="Proteomes" id="UP000247233">
    <property type="component" value="Unassembled WGS sequence"/>
</dbReference>
<keyword evidence="3" id="KW-0539">Nucleus</keyword>
<feature type="domain" description="DNA endonuclease activator Ctp1 C-terminal" evidence="5">
    <location>
        <begin position="603"/>
        <end position="718"/>
    </location>
</feature>
<feature type="compositionally biased region" description="Polar residues" evidence="4">
    <location>
        <begin position="353"/>
        <end position="372"/>
    </location>
</feature>
<accession>A0A317UUR6</accession>
<organism evidence="6 7">
    <name type="scientific">Aspergillus heteromorphus CBS 117.55</name>
    <dbReference type="NCBI Taxonomy" id="1448321"/>
    <lineage>
        <taxon>Eukaryota</taxon>
        <taxon>Fungi</taxon>
        <taxon>Dikarya</taxon>
        <taxon>Ascomycota</taxon>
        <taxon>Pezizomycotina</taxon>
        <taxon>Eurotiomycetes</taxon>
        <taxon>Eurotiomycetidae</taxon>
        <taxon>Eurotiales</taxon>
        <taxon>Aspergillaceae</taxon>
        <taxon>Aspergillus</taxon>
        <taxon>Aspergillus subgen. Circumdati</taxon>
    </lineage>
</organism>
<evidence type="ECO:0000256" key="4">
    <source>
        <dbReference type="SAM" id="MobiDB-lite"/>
    </source>
</evidence>
<evidence type="ECO:0000313" key="6">
    <source>
        <dbReference type="EMBL" id="PWY65345.1"/>
    </source>
</evidence>
<dbReference type="VEuPathDB" id="FungiDB:BO70DRAFT_383353"/>
<dbReference type="Pfam" id="PF08573">
    <property type="entry name" value="SAE2"/>
    <property type="match status" value="1"/>
</dbReference>
<keyword evidence="7" id="KW-1185">Reference proteome</keyword>
<sequence length="753" mass="84595">MCVDRCYCAARLLDPQVEDSLFAKYFLRITLASFMEVLKELHTSVTKTLGHHFDNAYRDLYQELALRDARVQAAKEATEVAEGARQKIIEEVVTLKKEVTLLREEMRLSDIGSNEDGLIREKCLELEAAYAPHRIQELTNVNAMEALESTCGAETIFQKYAALYHETQTLMKASDELKKQVKRHKKKLTYWRKSLDRDKFTLVLDGVEVHFQRLKKATDDDQMPSTPMMPVTFTESSGPVARIAVNEALTPVLNSPYSDTCNDVSNDGAQIIKPNGCNDLLQKPQLKPTSMQPVDTYANKEAVITRQASNPLSEAAKRKYIALEESAQGSLVLRDNFPSDNAVRSSQSLLIKDLNTPSDPLQPSSPNCNVVGTQDLDEVGDAVETPRKKKKHNHSQHLREASTALEGRRVGSEDSLYCSPASTHSALKRSTVLQSADCSLKINGPTQWPGGKLARSTRNPPQKAISSITEDGDQNYSAVSGRQKFNTLASKSGSRPSGLNNTDRSTDQRLQCLLEGPLPAKQNLQPKPVTREVPRTLKERDSLWTCDGDVTAHSTATVFSSSCDTKVTGEGSLTEPFRAQPLHRLELNHFKLNPNYNQGVDYAFSSVVRKRDERKCANGCTRLSCCGNKFHAMARLGDLSANVTSTREKENEDQRVLEDYLADGKHALDWLSSEDRERLLQEAKAKLIADRYGKHRHHHQRLGSPPGYWRTDMPDTQELQRDHKEARELERERVTDRYREAMRPGGLWKFADE</sequence>
<dbReference type="OrthoDB" id="5801062at2759"/>
<evidence type="ECO:0000256" key="1">
    <source>
        <dbReference type="ARBA" id="ARBA00004123"/>
    </source>
</evidence>
<keyword evidence="2" id="KW-0227">DNA damage</keyword>
<dbReference type="InterPro" id="IPR013882">
    <property type="entry name" value="Ctp1_C"/>
</dbReference>
<dbReference type="AlphaFoldDB" id="A0A317UUR6"/>
<proteinExistence type="predicted"/>
<comment type="subcellular location">
    <subcellularLocation>
        <location evidence="1">Nucleus</location>
    </subcellularLocation>
</comment>
<evidence type="ECO:0000313" key="7">
    <source>
        <dbReference type="Proteomes" id="UP000247233"/>
    </source>
</evidence>
<dbReference type="STRING" id="1448321.A0A317UUR6"/>
<dbReference type="GO" id="GO:0005634">
    <property type="term" value="C:nucleus"/>
    <property type="evidence" value="ECO:0007669"/>
    <property type="project" value="UniProtKB-SubCell"/>
</dbReference>